<evidence type="ECO:0000256" key="15">
    <source>
        <dbReference type="ARBA" id="ARBA00023180"/>
    </source>
</evidence>
<evidence type="ECO:0000313" key="27">
    <source>
        <dbReference type="RefSeq" id="XP_025025623.1"/>
    </source>
</evidence>
<dbReference type="GeneID" id="103049828"/>
<dbReference type="InterPro" id="IPR045885">
    <property type="entry name" value="GalNAc-T"/>
</dbReference>
<dbReference type="PROSITE" id="PS50231">
    <property type="entry name" value="RICIN_B_LECTIN"/>
    <property type="match status" value="1"/>
</dbReference>
<dbReference type="KEGG" id="pbi:103049828"/>
<dbReference type="Gene3D" id="2.80.10.50">
    <property type="match status" value="1"/>
</dbReference>
<evidence type="ECO:0000256" key="8">
    <source>
        <dbReference type="ARBA" id="ARBA00022734"/>
    </source>
</evidence>
<protein>
    <recommendedName>
        <fullName evidence="20">Polypeptide N-acetylgalactosaminyltransferase</fullName>
        <ecNumber evidence="20">2.4.1.-</ecNumber>
    </recommendedName>
    <alternativeName>
        <fullName evidence="20">Protein-UDP acetylgalactosaminyltransferase</fullName>
    </alternativeName>
</protein>
<proteinExistence type="inferred from homology"/>
<organism evidence="22 29">
    <name type="scientific">Python bivittatus</name>
    <name type="common">Burmese python</name>
    <name type="synonym">Python molurus bivittatus</name>
    <dbReference type="NCBI Taxonomy" id="176946"/>
    <lineage>
        <taxon>Eukaryota</taxon>
        <taxon>Metazoa</taxon>
        <taxon>Chordata</taxon>
        <taxon>Craniata</taxon>
        <taxon>Vertebrata</taxon>
        <taxon>Euteleostomi</taxon>
        <taxon>Lepidosauria</taxon>
        <taxon>Squamata</taxon>
        <taxon>Bifurcata</taxon>
        <taxon>Unidentata</taxon>
        <taxon>Episquamata</taxon>
        <taxon>Toxicofera</taxon>
        <taxon>Serpentes</taxon>
        <taxon>Henophidia</taxon>
        <taxon>Pythonidae</taxon>
        <taxon>Python</taxon>
    </lineage>
</organism>
<keyword evidence="9" id="KW-0735">Signal-anchor</keyword>
<feature type="transmembrane region" description="Helical" evidence="20">
    <location>
        <begin position="6"/>
        <end position="28"/>
    </location>
</feature>
<keyword evidence="14 20" id="KW-1015">Disulfide bond</keyword>
<dbReference type="PANTHER" id="PTHR11675:SF63">
    <property type="entry name" value="POLYPEPTIDE N-ACETYLGALACTOSAMINYLTRANSFERASE"/>
    <property type="match status" value="1"/>
</dbReference>
<keyword evidence="10" id="KW-0914">Notch signaling pathway</keyword>
<dbReference type="Pfam" id="PF00652">
    <property type="entry name" value="Ricin_B_lectin"/>
    <property type="match status" value="1"/>
</dbReference>
<evidence type="ECO:0000256" key="1">
    <source>
        <dbReference type="ARBA" id="ARBA00001936"/>
    </source>
</evidence>
<keyword evidence="6 20" id="KW-0808">Transferase</keyword>
<dbReference type="OrthoDB" id="5988548at2759"/>
<dbReference type="RefSeq" id="XP_007433287.1">
    <property type="nucleotide sequence ID" value="XM_007433225.2"/>
</dbReference>
<keyword evidence="12 20" id="KW-0333">Golgi apparatus</keyword>
<evidence type="ECO:0000256" key="9">
    <source>
        <dbReference type="ARBA" id="ARBA00022968"/>
    </source>
</evidence>
<evidence type="ECO:0000256" key="12">
    <source>
        <dbReference type="ARBA" id="ARBA00023034"/>
    </source>
</evidence>
<comment type="pathway">
    <text evidence="3 20">Protein modification; protein glycosylation.</text>
</comment>
<dbReference type="RefSeq" id="XP_025025626.1">
    <property type="nucleotide sequence ID" value="XM_025169858.1"/>
</dbReference>
<accession>A0A9F5MV98</accession>
<dbReference type="SMART" id="SM00458">
    <property type="entry name" value="RICIN"/>
    <property type="match status" value="1"/>
</dbReference>
<dbReference type="Pfam" id="PF00535">
    <property type="entry name" value="Glycos_transf_2"/>
    <property type="match status" value="1"/>
</dbReference>
<keyword evidence="13 20" id="KW-0472">Membrane</keyword>
<dbReference type="CDD" id="cd02510">
    <property type="entry name" value="pp-GalNAc-T"/>
    <property type="match status" value="1"/>
</dbReference>
<evidence type="ECO:0000313" key="30">
    <source>
        <dbReference type="RefSeq" id="XP_025025627.1"/>
    </source>
</evidence>
<evidence type="ECO:0000256" key="6">
    <source>
        <dbReference type="ARBA" id="ARBA00022679"/>
    </source>
</evidence>
<evidence type="ECO:0000313" key="28">
    <source>
        <dbReference type="RefSeq" id="XP_025025624.1"/>
    </source>
</evidence>
<evidence type="ECO:0000259" key="21">
    <source>
        <dbReference type="SMART" id="SM00458"/>
    </source>
</evidence>
<dbReference type="GO" id="GO:0008593">
    <property type="term" value="P:regulation of Notch signaling pathway"/>
    <property type="evidence" value="ECO:0007669"/>
    <property type="project" value="TreeGrafter"/>
</dbReference>
<comment type="cofactor">
    <cofactor evidence="1 20">
        <name>Mn(2+)</name>
        <dbReference type="ChEBI" id="CHEBI:29035"/>
    </cofactor>
</comment>
<comment type="similarity">
    <text evidence="4 20">Belongs to the glycosyltransferase 2 family. GalNAc-T subfamily.</text>
</comment>
<comment type="subunit">
    <text evidence="19">Interacts with NOTCH1.</text>
</comment>
<dbReference type="InterPro" id="IPR001173">
    <property type="entry name" value="Glyco_trans_2-like"/>
</dbReference>
<dbReference type="FunFam" id="3.90.550.10:FF:000053">
    <property type="entry name" value="Polypeptide N-acetylgalactosaminyltransferase"/>
    <property type="match status" value="1"/>
</dbReference>
<evidence type="ECO:0000256" key="4">
    <source>
        <dbReference type="ARBA" id="ARBA00005680"/>
    </source>
</evidence>
<keyword evidence="22" id="KW-1185">Reference proteome</keyword>
<evidence type="ECO:0000256" key="3">
    <source>
        <dbReference type="ARBA" id="ARBA00004922"/>
    </source>
</evidence>
<evidence type="ECO:0000256" key="13">
    <source>
        <dbReference type="ARBA" id="ARBA00023136"/>
    </source>
</evidence>
<evidence type="ECO:0000313" key="29">
    <source>
        <dbReference type="RefSeq" id="XP_025025626.1"/>
    </source>
</evidence>
<reference evidence="23 24" key="1">
    <citation type="submission" date="2025-04" db="UniProtKB">
        <authorList>
            <consortium name="RefSeq"/>
        </authorList>
    </citation>
    <scope>IDENTIFICATION</scope>
    <source>
        <tissue evidence="23 24">Liver</tissue>
    </source>
</reference>
<evidence type="ECO:0000313" key="23">
    <source>
        <dbReference type="RefSeq" id="XP_007433287.1"/>
    </source>
</evidence>
<dbReference type="SUPFAM" id="SSF53448">
    <property type="entry name" value="Nucleotide-diphospho-sugar transferases"/>
    <property type="match status" value="1"/>
</dbReference>
<keyword evidence="11 20" id="KW-1133">Transmembrane helix</keyword>
<dbReference type="Gene3D" id="3.90.550.10">
    <property type="entry name" value="Spore Coat Polysaccharide Biosynthesis Protein SpsA, Chain A"/>
    <property type="match status" value="1"/>
</dbReference>
<keyword evidence="5 20" id="KW-0328">Glycosyltransferase</keyword>
<dbReference type="GO" id="GO:0006493">
    <property type="term" value="P:protein O-linked glycosylation"/>
    <property type="evidence" value="ECO:0007669"/>
    <property type="project" value="TreeGrafter"/>
</dbReference>
<evidence type="ECO:0000256" key="10">
    <source>
        <dbReference type="ARBA" id="ARBA00022976"/>
    </source>
</evidence>
<evidence type="ECO:0000313" key="24">
    <source>
        <dbReference type="RefSeq" id="XP_007433288.1"/>
    </source>
</evidence>
<name>A0A9F5MV98_PYTBI</name>
<dbReference type="OMA" id="PVFQPWH"/>
<evidence type="ECO:0000256" key="20">
    <source>
        <dbReference type="RuleBase" id="RU361242"/>
    </source>
</evidence>
<evidence type="ECO:0000256" key="5">
    <source>
        <dbReference type="ARBA" id="ARBA00022676"/>
    </source>
</evidence>
<keyword evidence="15" id="KW-0325">Glycoprotein</keyword>
<comment type="catalytic activity">
    <reaction evidence="18">
        <text>L-seryl-[protein] + UDP-N-acetyl-alpha-D-galactosamine = a 3-O-[N-acetyl-alpha-D-galactosaminyl]-L-seryl-[protein] + UDP + H(+)</text>
        <dbReference type="Rhea" id="RHEA:23956"/>
        <dbReference type="Rhea" id="RHEA-COMP:9863"/>
        <dbReference type="Rhea" id="RHEA-COMP:12788"/>
        <dbReference type="ChEBI" id="CHEBI:15378"/>
        <dbReference type="ChEBI" id="CHEBI:29999"/>
        <dbReference type="ChEBI" id="CHEBI:53604"/>
        <dbReference type="ChEBI" id="CHEBI:58223"/>
        <dbReference type="ChEBI" id="CHEBI:67138"/>
        <dbReference type="EC" id="2.4.1.41"/>
    </reaction>
</comment>
<dbReference type="GO" id="GO:0030246">
    <property type="term" value="F:carbohydrate binding"/>
    <property type="evidence" value="ECO:0007669"/>
    <property type="project" value="UniProtKB-KW"/>
</dbReference>
<evidence type="ECO:0000313" key="26">
    <source>
        <dbReference type="RefSeq" id="XP_025025622.1"/>
    </source>
</evidence>
<evidence type="ECO:0000256" key="14">
    <source>
        <dbReference type="ARBA" id="ARBA00023157"/>
    </source>
</evidence>
<dbReference type="RefSeq" id="XP_025025624.1">
    <property type="nucleotide sequence ID" value="XM_025169856.1"/>
</dbReference>
<dbReference type="EC" id="2.4.1.-" evidence="20"/>
<comment type="catalytic activity">
    <reaction evidence="17">
        <text>L-threonyl-[protein] + UDP-N-acetyl-alpha-D-galactosamine = a 3-O-[N-acetyl-alpha-D-galactosaminyl]-L-threonyl-[protein] + UDP + H(+)</text>
        <dbReference type="Rhea" id="RHEA:52424"/>
        <dbReference type="Rhea" id="RHEA-COMP:11060"/>
        <dbReference type="Rhea" id="RHEA-COMP:11689"/>
        <dbReference type="ChEBI" id="CHEBI:15378"/>
        <dbReference type="ChEBI" id="CHEBI:30013"/>
        <dbReference type="ChEBI" id="CHEBI:58223"/>
        <dbReference type="ChEBI" id="CHEBI:67138"/>
        <dbReference type="ChEBI" id="CHEBI:87075"/>
        <dbReference type="EC" id="2.4.1.41"/>
    </reaction>
</comment>
<dbReference type="Proteomes" id="UP000695026">
    <property type="component" value="Unplaced"/>
</dbReference>
<gene>
    <name evidence="23 24 25 26 27 28 29 30" type="primary">GALNT11</name>
</gene>
<dbReference type="RefSeq" id="XP_025025627.1">
    <property type="nucleotide sequence ID" value="XM_025169859.1"/>
</dbReference>
<keyword evidence="16 20" id="KW-0464">Manganese</keyword>
<dbReference type="InterPro" id="IPR029044">
    <property type="entry name" value="Nucleotide-diphossugar_trans"/>
</dbReference>
<sequence length="608" mass="69536">MGSVTLRYFCYGCLFTSVTWTVLLFVYFNFSEETQSFKNVPVKGLEPQKPFPKRFYPQFVNGPARMLESKHRYGKIRNPLGNAAQDPIKSDTEFSPEMGMIFNEQDQEVRDLGYQKHAFNVLISNRLGYHRDVPDTRDGKCKEKVYPHDLPSASVIICFYNEAFSALLRTVHSVLDRTPSYLLHEIILVDDRSELADLKEDLDVYLTKNLPNKVKLVRNEKREGLIRGRMIGASHATGKVLVFLDSHCEVNELWLQPLLTPIQESRKTVVCPVIDIISADTLTYSSSPVVRGGFNWGLHFKWDLVPLSELEGPEQAIAPIKSPTMAGGLFAMDREYFNVLGQYDSGMDIWGGENLEISFRIWMCGGKLLIIPCSRVGHIFRKRRPYGSPGGQDTMAHNSLRLAHVWMDEYKEQYFALRPELRTRNYGNITDRVELRKKLNCKSFKWYLDNVYPEMQISGPNAKVQPPVFFNKGQKRPKTLQRGRLHHLQTNKCLVAQSHPSQKGGLVVVRECDYSNKNQVWVYNEDHELILNNLLCLDVSETRTSDPPRLMKCHGSGGSQQWVLGKNNRLYQVSVGQCMKVADPLNLKGYVSMAICDGSPLQQWRLES</sequence>
<dbReference type="AlphaFoldDB" id="A0A9F5MV98"/>
<dbReference type="InterPro" id="IPR000772">
    <property type="entry name" value="Ricin_B_lectin"/>
</dbReference>
<evidence type="ECO:0000256" key="18">
    <source>
        <dbReference type="ARBA" id="ARBA00052209"/>
    </source>
</evidence>
<dbReference type="SUPFAM" id="SSF50370">
    <property type="entry name" value="Ricin B-like lectins"/>
    <property type="match status" value="1"/>
</dbReference>
<dbReference type="RefSeq" id="XP_015744419.1">
    <property type="nucleotide sequence ID" value="XM_015888933.2"/>
</dbReference>
<evidence type="ECO:0000256" key="7">
    <source>
        <dbReference type="ARBA" id="ARBA00022692"/>
    </source>
</evidence>
<evidence type="ECO:0000256" key="2">
    <source>
        <dbReference type="ARBA" id="ARBA00004323"/>
    </source>
</evidence>
<dbReference type="CTD" id="63917"/>
<evidence type="ECO:0000256" key="16">
    <source>
        <dbReference type="ARBA" id="ARBA00023211"/>
    </source>
</evidence>
<evidence type="ECO:0000256" key="11">
    <source>
        <dbReference type="ARBA" id="ARBA00022989"/>
    </source>
</evidence>
<dbReference type="FunFam" id="2.80.10.50:FF:000029">
    <property type="entry name" value="Polypeptide N-acetylgalactosaminyltransferase"/>
    <property type="match status" value="1"/>
</dbReference>
<dbReference type="RefSeq" id="XP_025025622.1">
    <property type="nucleotide sequence ID" value="XM_025169854.1"/>
</dbReference>
<comment type="subcellular location">
    <subcellularLocation>
        <location evidence="2 20">Golgi apparatus membrane</location>
        <topology evidence="2 20">Single-pass type II membrane protein</topology>
    </subcellularLocation>
</comment>
<evidence type="ECO:0000313" key="25">
    <source>
        <dbReference type="RefSeq" id="XP_015744419.1"/>
    </source>
</evidence>
<dbReference type="GO" id="GO:0000139">
    <property type="term" value="C:Golgi membrane"/>
    <property type="evidence" value="ECO:0007669"/>
    <property type="project" value="UniProtKB-SubCell"/>
</dbReference>
<dbReference type="GO" id="GO:0007219">
    <property type="term" value="P:Notch signaling pathway"/>
    <property type="evidence" value="ECO:0007669"/>
    <property type="project" value="UniProtKB-KW"/>
</dbReference>
<dbReference type="RefSeq" id="XP_007433288.1">
    <property type="nucleotide sequence ID" value="XM_007433226.2"/>
</dbReference>
<dbReference type="PANTHER" id="PTHR11675">
    <property type="entry name" value="N-ACETYLGALACTOSAMINYLTRANSFERASE"/>
    <property type="match status" value="1"/>
</dbReference>
<keyword evidence="7 20" id="KW-0812">Transmembrane</keyword>
<feature type="domain" description="Ricin B lectin" evidence="21">
    <location>
        <begin position="476"/>
        <end position="607"/>
    </location>
</feature>
<dbReference type="GO" id="GO:0005112">
    <property type="term" value="F:Notch binding"/>
    <property type="evidence" value="ECO:0007669"/>
    <property type="project" value="TreeGrafter"/>
</dbReference>
<dbReference type="InterPro" id="IPR035992">
    <property type="entry name" value="Ricin_B-like_lectins"/>
</dbReference>
<evidence type="ECO:0000256" key="19">
    <source>
        <dbReference type="ARBA" id="ARBA00064672"/>
    </source>
</evidence>
<dbReference type="GO" id="GO:0004653">
    <property type="term" value="F:polypeptide N-acetylgalactosaminyltransferase activity"/>
    <property type="evidence" value="ECO:0007669"/>
    <property type="project" value="UniProtKB-EC"/>
</dbReference>
<dbReference type="CDD" id="cd23440">
    <property type="entry name" value="beta-trefoil_Ricin_GALNT11"/>
    <property type="match status" value="1"/>
</dbReference>
<keyword evidence="8 20" id="KW-0430">Lectin</keyword>
<evidence type="ECO:0000256" key="17">
    <source>
        <dbReference type="ARBA" id="ARBA00050905"/>
    </source>
</evidence>
<evidence type="ECO:0000313" key="22">
    <source>
        <dbReference type="Proteomes" id="UP000695026"/>
    </source>
</evidence>
<dbReference type="RefSeq" id="XP_025025623.1">
    <property type="nucleotide sequence ID" value="XM_025169855.1"/>
</dbReference>